<evidence type="ECO:0000313" key="1">
    <source>
        <dbReference type="EMBL" id="JAH36352.1"/>
    </source>
</evidence>
<reference evidence="1" key="1">
    <citation type="submission" date="2014-11" db="EMBL/GenBank/DDBJ databases">
        <authorList>
            <person name="Amaro Gonzalez C."/>
        </authorList>
    </citation>
    <scope>NUCLEOTIDE SEQUENCE</scope>
</reference>
<accession>A0A0E9S584</accession>
<name>A0A0E9S584_ANGAN</name>
<dbReference type="AlphaFoldDB" id="A0A0E9S584"/>
<sequence length="62" mass="6992">MKGLLIIIRSIHNFLSLKFSISSTSKEYSLFPQKSSTNLMGDEVVLTPAVDPVLWQNCKIHD</sequence>
<reference evidence="1" key="2">
    <citation type="journal article" date="2015" name="Fish Shellfish Immunol.">
        <title>Early steps in the European eel (Anguilla anguilla)-Vibrio vulnificus interaction in the gills: Role of the RtxA13 toxin.</title>
        <authorList>
            <person name="Callol A."/>
            <person name="Pajuelo D."/>
            <person name="Ebbesson L."/>
            <person name="Teles M."/>
            <person name="MacKenzie S."/>
            <person name="Amaro C."/>
        </authorList>
    </citation>
    <scope>NUCLEOTIDE SEQUENCE</scope>
</reference>
<organism evidence="1">
    <name type="scientific">Anguilla anguilla</name>
    <name type="common">European freshwater eel</name>
    <name type="synonym">Muraena anguilla</name>
    <dbReference type="NCBI Taxonomy" id="7936"/>
    <lineage>
        <taxon>Eukaryota</taxon>
        <taxon>Metazoa</taxon>
        <taxon>Chordata</taxon>
        <taxon>Craniata</taxon>
        <taxon>Vertebrata</taxon>
        <taxon>Euteleostomi</taxon>
        <taxon>Actinopterygii</taxon>
        <taxon>Neopterygii</taxon>
        <taxon>Teleostei</taxon>
        <taxon>Anguilliformes</taxon>
        <taxon>Anguillidae</taxon>
        <taxon>Anguilla</taxon>
    </lineage>
</organism>
<proteinExistence type="predicted"/>
<dbReference type="EMBL" id="GBXM01072225">
    <property type="protein sequence ID" value="JAH36352.1"/>
    <property type="molecule type" value="Transcribed_RNA"/>
</dbReference>
<protein>
    <submittedName>
        <fullName evidence="1">Uncharacterized protein</fullName>
    </submittedName>
</protein>